<protein>
    <submittedName>
        <fullName evidence="1">Uncharacterized protein</fullName>
    </submittedName>
</protein>
<dbReference type="EMBL" id="CAJZBQ010000020">
    <property type="protein sequence ID" value="CAG9318365.1"/>
    <property type="molecule type" value="Genomic_DNA"/>
</dbReference>
<organism evidence="1 2">
    <name type="scientific">Blepharisma stoltei</name>
    <dbReference type="NCBI Taxonomy" id="1481888"/>
    <lineage>
        <taxon>Eukaryota</taxon>
        <taxon>Sar</taxon>
        <taxon>Alveolata</taxon>
        <taxon>Ciliophora</taxon>
        <taxon>Postciliodesmatophora</taxon>
        <taxon>Heterotrichea</taxon>
        <taxon>Heterotrichida</taxon>
        <taxon>Blepharismidae</taxon>
        <taxon>Blepharisma</taxon>
    </lineage>
</organism>
<proteinExistence type="predicted"/>
<sequence length="265" mass="30308">MVESMILLKESLKEALNGNICNQDGLLCVSEEMILEYLKDSASSCLEIVIIEEGIKFNKSYGSLGIFMLSFMIEILDRCPYSSWFKAAKALNASKLKIERELNANLARLNFTEMSLILDILSQSLYKLRPFTNKRNLCLIILECFLKTIDCSDDNIPYLSNRVSFLRINSSSLSPISQYNGFLFEVPYNLKVKEQRYLVVLYIESILPESFTASDKNASAIVNFDEFSSLFGSIVQMHTDLNINLILCQKIIPQKLKMMFYVMLI</sequence>
<comment type="caution">
    <text evidence="1">The sequence shown here is derived from an EMBL/GenBank/DDBJ whole genome shotgun (WGS) entry which is preliminary data.</text>
</comment>
<evidence type="ECO:0000313" key="1">
    <source>
        <dbReference type="EMBL" id="CAG9318365.1"/>
    </source>
</evidence>
<dbReference type="AlphaFoldDB" id="A0AAU9IWD2"/>
<reference evidence="1" key="1">
    <citation type="submission" date="2021-09" db="EMBL/GenBank/DDBJ databases">
        <authorList>
            <consortium name="AG Swart"/>
            <person name="Singh M."/>
            <person name="Singh A."/>
            <person name="Seah K."/>
            <person name="Emmerich C."/>
        </authorList>
    </citation>
    <scope>NUCLEOTIDE SEQUENCE</scope>
    <source>
        <strain evidence="1">ATCC30299</strain>
    </source>
</reference>
<gene>
    <name evidence="1" type="ORF">BSTOLATCC_MIC20839</name>
</gene>
<dbReference type="Proteomes" id="UP001162131">
    <property type="component" value="Unassembled WGS sequence"/>
</dbReference>
<accession>A0AAU9IWD2</accession>
<keyword evidence="2" id="KW-1185">Reference proteome</keyword>
<name>A0AAU9IWD2_9CILI</name>
<evidence type="ECO:0000313" key="2">
    <source>
        <dbReference type="Proteomes" id="UP001162131"/>
    </source>
</evidence>